<name>A0A7W8DNK3_9BACT</name>
<proteinExistence type="predicted"/>
<protein>
    <submittedName>
        <fullName evidence="2">Uncharacterized protein</fullName>
    </submittedName>
</protein>
<evidence type="ECO:0000313" key="2">
    <source>
        <dbReference type="EMBL" id="MBB5036634.1"/>
    </source>
</evidence>
<keyword evidence="1" id="KW-0472">Membrane</keyword>
<comment type="caution">
    <text evidence="2">The sequence shown here is derived from an EMBL/GenBank/DDBJ whole genome shotgun (WGS) entry which is preliminary data.</text>
</comment>
<organism evidence="2 3">
    <name type="scientific">Prosthecobacter dejongeii</name>
    <dbReference type="NCBI Taxonomy" id="48465"/>
    <lineage>
        <taxon>Bacteria</taxon>
        <taxon>Pseudomonadati</taxon>
        <taxon>Verrucomicrobiota</taxon>
        <taxon>Verrucomicrobiia</taxon>
        <taxon>Verrucomicrobiales</taxon>
        <taxon>Verrucomicrobiaceae</taxon>
        <taxon>Prosthecobacter</taxon>
    </lineage>
</organism>
<accession>A0A7W8DNK3</accession>
<sequence>MLAETSNFWTDTYPLVALGTLVVALLCYTVVELKAWISVKVRRTLLIVGLLLTAGEVVRSKTAQEEAANSATLYIYSEKRGEVALSLDGQPVQQGEAEKATGVRLKKNAPNVLEVRQGADLVGSLPLTKGIYAVNCSSTVKIACEEVIYSSSPRMFSTLGDDTPPRKPEFLLRGQGRGIFPIQKRDAKDYITGFSETPPASIQTSYKAGQAPAVSMKTMWWLHTEK</sequence>
<reference evidence="2 3" key="1">
    <citation type="submission" date="2020-08" db="EMBL/GenBank/DDBJ databases">
        <title>Genomic Encyclopedia of Type Strains, Phase IV (KMG-IV): sequencing the most valuable type-strain genomes for metagenomic binning, comparative biology and taxonomic classification.</title>
        <authorList>
            <person name="Goeker M."/>
        </authorList>
    </citation>
    <scope>NUCLEOTIDE SEQUENCE [LARGE SCALE GENOMIC DNA]</scope>
    <source>
        <strain evidence="2 3">DSM 12251</strain>
    </source>
</reference>
<keyword evidence="3" id="KW-1185">Reference proteome</keyword>
<feature type="transmembrane region" description="Helical" evidence="1">
    <location>
        <begin position="12"/>
        <end position="33"/>
    </location>
</feature>
<dbReference type="EMBL" id="JACHIF010000001">
    <property type="protein sequence ID" value="MBB5036634.1"/>
    <property type="molecule type" value="Genomic_DNA"/>
</dbReference>
<evidence type="ECO:0000313" key="3">
    <source>
        <dbReference type="Proteomes" id="UP000534294"/>
    </source>
</evidence>
<gene>
    <name evidence="2" type="ORF">HNQ64_000868</name>
</gene>
<dbReference type="AlphaFoldDB" id="A0A7W8DNK3"/>
<keyword evidence="1" id="KW-0812">Transmembrane</keyword>
<dbReference type="Proteomes" id="UP000534294">
    <property type="component" value="Unassembled WGS sequence"/>
</dbReference>
<evidence type="ECO:0000256" key="1">
    <source>
        <dbReference type="SAM" id="Phobius"/>
    </source>
</evidence>
<keyword evidence="1" id="KW-1133">Transmembrane helix</keyword>
<dbReference type="RefSeq" id="WP_184205673.1">
    <property type="nucleotide sequence ID" value="NZ_JACHIF010000001.1"/>
</dbReference>